<feature type="compositionally biased region" description="Polar residues" evidence="7">
    <location>
        <begin position="1229"/>
        <end position="1238"/>
    </location>
</feature>
<keyword evidence="2" id="KW-0808">Transferase</keyword>
<evidence type="ECO:0000256" key="3">
    <source>
        <dbReference type="ARBA" id="ARBA00022741"/>
    </source>
</evidence>
<dbReference type="Proteomes" id="UP000198341">
    <property type="component" value="Chromosome 8"/>
</dbReference>
<dbReference type="EMBL" id="FO082271">
    <property type="protein sequence ID" value="CCO17488.1"/>
    <property type="molecule type" value="Genomic_DNA"/>
</dbReference>
<proteinExistence type="predicted"/>
<feature type="compositionally biased region" description="Basic and acidic residues" evidence="7">
    <location>
        <begin position="1239"/>
        <end position="1250"/>
    </location>
</feature>
<gene>
    <name evidence="9" type="ORF">Bathy08g04670</name>
</gene>
<evidence type="ECO:0000256" key="5">
    <source>
        <dbReference type="ARBA" id="ARBA00022840"/>
    </source>
</evidence>
<dbReference type="InterPro" id="IPR051681">
    <property type="entry name" value="Ser/Thr_Kinases-Pseudokinases"/>
</dbReference>
<keyword evidence="4" id="KW-0418">Kinase</keyword>
<evidence type="ECO:0000313" key="10">
    <source>
        <dbReference type="Proteomes" id="UP000198341"/>
    </source>
</evidence>
<dbReference type="OrthoDB" id="339325at2759"/>
<feature type="compositionally biased region" description="Polar residues" evidence="7">
    <location>
        <begin position="133"/>
        <end position="154"/>
    </location>
</feature>
<feature type="region of interest" description="Disordered" evidence="7">
    <location>
        <begin position="824"/>
        <end position="884"/>
    </location>
</feature>
<dbReference type="InterPro" id="IPR017441">
    <property type="entry name" value="Protein_kinase_ATP_BS"/>
</dbReference>
<evidence type="ECO:0000256" key="1">
    <source>
        <dbReference type="ARBA" id="ARBA00022527"/>
    </source>
</evidence>
<feature type="region of interest" description="Disordered" evidence="7">
    <location>
        <begin position="1219"/>
        <end position="1345"/>
    </location>
</feature>
<evidence type="ECO:0000256" key="6">
    <source>
        <dbReference type="PROSITE-ProRule" id="PRU10141"/>
    </source>
</evidence>
<feature type="compositionally biased region" description="Basic and acidic residues" evidence="7">
    <location>
        <begin position="65"/>
        <end position="80"/>
    </location>
</feature>
<feature type="binding site" evidence="6">
    <location>
        <position position="929"/>
    </location>
    <ligand>
        <name>ATP</name>
        <dbReference type="ChEBI" id="CHEBI:30616"/>
    </ligand>
</feature>
<feature type="region of interest" description="Disordered" evidence="7">
    <location>
        <begin position="1"/>
        <end position="154"/>
    </location>
</feature>
<dbReference type="GO" id="GO:0004674">
    <property type="term" value="F:protein serine/threonine kinase activity"/>
    <property type="evidence" value="ECO:0007669"/>
    <property type="project" value="UniProtKB-KW"/>
</dbReference>
<evidence type="ECO:0000256" key="4">
    <source>
        <dbReference type="ARBA" id="ARBA00022777"/>
    </source>
</evidence>
<dbReference type="STRING" id="41875.K8F7D2"/>
<feature type="compositionally biased region" description="Acidic residues" evidence="7">
    <location>
        <begin position="494"/>
        <end position="511"/>
    </location>
</feature>
<feature type="compositionally biased region" description="Low complexity" evidence="7">
    <location>
        <begin position="1293"/>
        <end position="1304"/>
    </location>
</feature>
<feature type="compositionally biased region" description="Polar residues" evidence="7">
    <location>
        <begin position="1276"/>
        <end position="1292"/>
    </location>
</feature>
<reference evidence="9 10" key="1">
    <citation type="submission" date="2011-10" db="EMBL/GenBank/DDBJ databases">
        <authorList>
            <person name="Genoscope - CEA"/>
        </authorList>
    </citation>
    <scope>NUCLEOTIDE SEQUENCE [LARGE SCALE GENOMIC DNA]</scope>
    <source>
        <strain evidence="9 10">RCC 1105</strain>
    </source>
</reference>
<dbReference type="PROSITE" id="PS00107">
    <property type="entry name" value="PROTEIN_KINASE_ATP"/>
    <property type="match status" value="1"/>
</dbReference>
<dbReference type="InterPro" id="IPR036322">
    <property type="entry name" value="WD40_repeat_dom_sf"/>
</dbReference>
<keyword evidence="10" id="KW-1185">Reference proteome</keyword>
<keyword evidence="5 6" id="KW-0067">ATP-binding</keyword>
<dbReference type="InterPro" id="IPR001245">
    <property type="entry name" value="Ser-Thr/Tyr_kinase_cat_dom"/>
</dbReference>
<feature type="domain" description="Protein kinase" evidence="8">
    <location>
        <begin position="902"/>
        <end position="1176"/>
    </location>
</feature>
<organism evidence="9 10">
    <name type="scientific">Bathycoccus prasinos</name>
    <dbReference type="NCBI Taxonomy" id="41875"/>
    <lineage>
        <taxon>Eukaryota</taxon>
        <taxon>Viridiplantae</taxon>
        <taxon>Chlorophyta</taxon>
        <taxon>Mamiellophyceae</taxon>
        <taxon>Mamiellales</taxon>
        <taxon>Bathycoccaceae</taxon>
        <taxon>Bathycoccus</taxon>
    </lineage>
</organism>
<feature type="compositionally biased region" description="Acidic residues" evidence="7">
    <location>
        <begin position="1"/>
        <end position="16"/>
    </location>
</feature>
<sequence length="1345" mass="146511">MREDPGEEEEEEEGESEYGTPEARVNNDAGVLVHSPPSSSSLESYPSSSVKKKKFASSFVTNNNDEEKKKKTSRTREDPTPKSPEYSTPQMRVNASNNNSVRVRGDGSNRAASPSMIASPANNSKVSSSPSSFGVTPTKRTNNNMNKSSSTRTSNIDVSSVQSLMLANTHAVNDLHKRVLRATSHREKCITLLSNAHALQLALVEANQTHEMLDAQSLTQLKKIMISCVGLLRLCVARVDEVGNLSILEKAFTRYGILSSSSNKKFISLQSDLEIIETQLWNLTGASGGGIASKTQSIASLTRHSRLLRGGFTTAMNKIIFGSGVTEMIACGVDCSELWVANETRFPRRSGILQVTDLFLNERRELENGGRLDASSSGSSGSISSRNKSSSDAYSKSRGIGGCFRSLEEGDEYNDDGNTNAIRNGMSSLSMRVSEKPRGAITVMTKGSGACAALLFVGTSAGDVCVWDVDLGKGNENAVMKVRKGVSATAMSIVDDDEEESNDDEEDDNDNDLVRGEEENGTNEVRASAFQKNKFQICTLWTGFSDGSILEVMAKVKIKSRRQSSSLGNSQNTSPGDSWQEKFDNEVDRIAGADFEVYLCLGRLIRGEADGFGVSKRAVKFIVYLNGHVYVPYTNATATKYANENLEVWSTKSGKRIASNEVHNDLGLVEECVAYKDAECVVTLHQAEGTFGSALGTVQLWGGRGIAPEARSAKINEIPFGSLACRVDIVEFASLLIIGHVSGHITIWKLPSTDELDAYVTKRVDERSLNLGVPGKILAHRSGMVSMCGVHAVSGSHSGVATAGTFGSVLLWPMSELESAADRAIKENGGKMRRKKRRQPSQEKLSAGLTSSRTVSQDLSPMLSKDRNGGSSGDIGKKFTHTPSEKRIASQLNTTLISQSEVALKQKIGEGSFGRVHVAVWNHVQVAVKFIGTEGMEESSDLRMAMDELEKEVSIMTNLRHPNIVALFGIMRYPPAIVEEYCARGSLFSVLQRHAKPGVPSLQWRVRLRLALGAACGMCYLHNCTPPVIHRDLKSANLMVDASFRVKVGDFNLSRVTAANRATGNSVSTSVNLHSPRWSAPEVLDTGDYSKASDVYSFGIVLWEILTLQLPWAEWSHWQVLHAVIELEERPEIPADVSPRFHALDKFIQLMRLCWSQKSVDRPTFETIIQTVQKMIESTEKFENEERLKFKNESGTVGGAIAPRKSGSLPKSIKIFSANTNEGEKAPAPSSSRSNVVDTNKDVKSSRDDDVNNNNNEDDDDDAVVIIKDKRKTSGVAPSNSITSATKNTNNDSLTSPPSQKSSSILAGIESRKSFNTRQSRVKSPYKSPSKILRGLKSLSKSADL</sequence>
<dbReference type="CDD" id="cd13999">
    <property type="entry name" value="STKc_MAP3K-like"/>
    <property type="match status" value="1"/>
</dbReference>
<dbReference type="GO" id="GO:0005524">
    <property type="term" value="F:ATP binding"/>
    <property type="evidence" value="ECO:0007669"/>
    <property type="project" value="UniProtKB-UniRule"/>
</dbReference>
<feature type="region of interest" description="Disordered" evidence="7">
    <location>
        <begin position="369"/>
        <end position="398"/>
    </location>
</feature>
<feature type="compositionally biased region" description="Low complexity" evidence="7">
    <location>
        <begin position="35"/>
        <end position="49"/>
    </location>
</feature>
<dbReference type="PROSITE" id="PS50011">
    <property type="entry name" value="PROTEIN_KINASE_DOM"/>
    <property type="match status" value="1"/>
</dbReference>
<dbReference type="PANTHER" id="PTHR44329">
    <property type="entry name" value="SERINE/THREONINE-PROTEIN KINASE TNNI3K-RELATED"/>
    <property type="match status" value="1"/>
</dbReference>
<dbReference type="KEGG" id="bpg:Bathy08g04670"/>
<accession>K8F7D2</accession>
<protein>
    <recommendedName>
        <fullName evidence="8">Protein kinase domain-containing protein</fullName>
    </recommendedName>
</protein>
<dbReference type="SUPFAM" id="SSF50978">
    <property type="entry name" value="WD40 repeat-like"/>
    <property type="match status" value="1"/>
</dbReference>
<evidence type="ECO:0000256" key="7">
    <source>
        <dbReference type="SAM" id="MobiDB-lite"/>
    </source>
</evidence>
<evidence type="ECO:0000259" key="8">
    <source>
        <dbReference type="PROSITE" id="PS50011"/>
    </source>
</evidence>
<feature type="region of interest" description="Disordered" evidence="7">
    <location>
        <begin position="490"/>
        <end position="525"/>
    </location>
</feature>
<dbReference type="SUPFAM" id="SSF56112">
    <property type="entry name" value="Protein kinase-like (PK-like)"/>
    <property type="match status" value="1"/>
</dbReference>
<dbReference type="GeneID" id="19014446"/>
<dbReference type="RefSeq" id="XP_007511367.1">
    <property type="nucleotide sequence ID" value="XM_007511305.1"/>
</dbReference>
<dbReference type="InterPro" id="IPR011009">
    <property type="entry name" value="Kinase-like_dom_sf"/>
</dbReference>
<evidence type="ECO:0000313" key="9">
    <source>
        <dbReference type="EMBL" id="CCO17488.1"/>
    </source>
</evidence>
<feature type="compositionally biased region" description="Low complexity" evidence="7">
    <location>
        <begin position="92"/>
        <end position="102"/>
    </location>
</feature>
<dbReference type="PROSITE" id="PS00108">
    <property type="entry name" value="PROTEIN_KINASE_ST"/>
    <property type="match status" value="1"/>
</dbReference>
<dbReference type="InterPro" id="IPR008271">
    <property type="entry name" value="Ser/Thr_kinase_AS"/>
</dbReference>
<dbReference type="SMART" id="SM00220">
    <property type="entry name" value="S_TKc"/>
    <property type="match status" value="1"/>
</dbReference>
<dbReference type="Pfam" id="PF07714">
    <property type="entry name" value="PK_Tyr_Ser-Thr"/>
    <property type="match status" value="1"/>
</dbReference>
<name>K8F7D2_9CHLO</name>
<dbReference type="Gene3D" id="1.10.510.10">
    <property type="entry name" value="Transferase(Phosphotransferase) domain 1"/>
    <property type="match status" value="1"/>
</dbReference>
<dbReference type="eggNOG" id="KOG0192">
    <property type="taxonomic scope" value="Eukaryota"/>
</dbReference>
<feature type="compositionally biased region" description="Low complexity" evidence="7">
    <location>
        <begin position="375"/>
        <end position="391"/>
    </location>
</feature>
<evidence type="ECO:0000256" key="2">
    <source>
        <dbReference type="ARBA" id="ARBA00022679"/>
    </source>
</evidence>
<keyword evidence="3 6" id="KW-0547">Nucleotide-binding</keyword>
<keyword evidence="1" id="KW-0723">Serine/threonine-protein kinase</keyword>
<feature type="compositionally biased region" description="Low complexity" evidence="7">
    <location>
        <begin position="118"/>
        <end position="132"/>
    </location>
</feature>
<dbReference type="InterPro" id="IPR000719">
    <property type="entry name" value="Prot_kinase_dom"/>
</dbReference>
<feature type="compositionally biased region" description="Polar residues" evidence="7">
    <location>
        <begin position="842"/>
        <end position="859"/>
    </location>
</feature>